<comment type="subcellular location">
    <subcellularLocation>
        <location evidence="1">Cell membrane</location>
        <topology evidence="1">Multi-pass membrane protein</topology>
    </subcellularLocation>
</comment>
<feature type="transmembrane region" description="Helical" evidence="8">
    <location>
        <begin position="302"/>
        <end position="327"/>
    </location>
</feature>
<proteinExistence type="inferred from homology"/>
<evidence type="ECO:0000256" key="3">
    <source>
        <dbReference type="ARBA" id="ARBA00022692"/>
    </source>
</evidence>
<protein>
    <submittedName>
        <fullName evidence="11">ABC transporter permease</fullName>
    </submittedName>
</protein>
<evidence type="ECO:0000256" key="1">
    <source>
        <dbReference type="ARBA" id="ARBA00004651"/>
    </source>
</evidence>
<dbReference type="Proteomes" id="UP000321034">
    <property type="component" value="Unassembled WGS sequence"/>
</dbReference>
<accession>A0A5C8HUU0</accession>
<evidence type="ECO:0000313" key="11">
    <source>
        <dbReference type="EMBL" id="TXK09863.1"/>
    </source>
</evidence>
<comment type="similarity">
    <text evidence="6">Belongs to the ABC-4 integral membrane protein family.</text>
</comment>
<feature type="transmembrane region" description="Helical" evidence="8">
    <location>
        <begin position="21"/>
        <end position="42"/>
    </location>
</feature>
<feature type="transmembrane region" description="Helical" evidence="8">
    <location>
        <begin position="348"/>
        <end position="374"/>
    </location>
</feature>
<dbReference type="Pfam" id="PF12704">
    <property type="entry name" value="MacB_PCD"/>
    <property type="match status" value="1"/>
</dbReference>
<keyword evidence="5 8" id="KW-0472">Membrane</keyword>
<feature type="region of interest" description="Disordered" evidence="7">
    <location>
        <begin position="72"/>
        <end position="95"/>
    </location>
</feature>
<evidence type="ECO:0000259" key="10">
    <source>
        <dbReference type="Pfam" id="PF12704"/>
    </source>
</evidence>
<sequence length="436" mass="44362">MRTLDLIGTAVSNTFRSKTRTILTILAIFVGAFTLTLTNGLGTGINAYIDDTVSGVGASDTMTVTKTAESTAGFASTDSGPTEYNPDSVTSAQPGPPGATVVALGPDDLSALGDVDGVLDVQATKSITADYIEGGDGSKYVVSVGSLVAGQAVNVLAGSEPDDSSADLQLALPASYVEPLGFSSDDDAVGQTVTIQVTDATRTPHLIEATISGVAEESIASPTGSAIVPNDALTDQLFETQNIGVPADQVERYAQATVWFSPDATDEQISDLKTNLADAGYTGTTVADQLGTIKTVIDGIVLVLNAFAVIALLAASFGIVNTLLMSVQERTREIGLMKAMGMGSGRVFGLFSLEAAFIGFLGSAIGAVGAILAGTAISTALSGSLLADLPGLDLIAFDPLSIGAVILIVMLIAFLAGTLPAARAAKADPVESLRYE</sequence>
<dbReference type="Pfam" id="PF02687">
    <property type="entry name" value="FtsX"/>
    <property type="match status" value="1"/>
</dbReference>
<comment type="caution">
    <text evidence="11">The sequence shown here is derived from an EMBL/GenBank/DDBJ whole genome shotgun (WGS) entry which is preliminary data.</text>
</comment>
<evidence type="ECO:0000256" key="7">
    <source>
        <dbReference type="SAM" id="MobiDB-lite"/>
    </source>
</evidence>
<keyword evidence="12" id="KW-1185">Reference proteome</keyword>
<dbReference type="RefSeq" id="WP_147895064.1">
    <property type="nucleotide sequence ID" value="NZ_BAAANR010000001.1"/>
</dbReference>
<feature type="compositionally biased region" description="Polar residues" evidence="7">
    <location>
        <begin position="72"/>
        <end position="93"/>
    </location>
</feature>
<evidence type="ECO:0000256" key="6">
    <source>
        <dbReference type="ARBA" id="ARBA00038076"/>
    </source>
</evidence>
<keyword evidence="3 8" id="KW-0812">Transmembrane</keyword>
<dbReference type="EMBL" id="VRSV01000002">
    <property type="protein sequence ID" value="TXK09863.1"/>
    <property type="molecule type" value="Genomic_DNA"/>
</dbReference>
<dbReference type="OrthoDB" id="9780560at2"/>
<evidence type="ECO:0000256" key="8">
    <source>
        <dbReference type="SAM" id="Phobius"/>
    </source>
</evidence>
<evidence type="ECO:0000256" key="2">
    <source>
        <dbReference type="ARBA" id="ARBA00022475"/>
    </source>
</evidence>
<feature type="transmembrane region" description="Helical" evidence="8">
    <location>
        <begin position="394"/>
        <end position="416"/>
    </location>
</feature>
<evidence type="ECO:0000313" key="12">
    <source>
        <dbReference type="Proteomes" id="UP000321034"/>
    </source>
</evidence>
<evidence type="ECO:0000256" key="5">
    <source>
        <dbReference type="ARBA" id="ARBA00023136"/>
    </source>
</evidence>
<organism evidence="11 12">
    <name type="scientific">Microbacterium hatanonis</name>
    <dbReference type="NCBI Taxonomy" id="404366"/>
    <lineage>
        <taxon>Bacteria</taxon>
        <taxon>Bacillati</taxon>
        <taxon>Actinomycetota</taxon>
        <taxon>Actinomycetes</taxon>
        <taxon>Micrococcales</taxon>
        <taxon>Microbacteriaceae</taxon>
        <taxon>Microbacterium</taxon>
    </lineage>
</organism>
<feature type="domain" description="MacB-like periplasmic core" evidence="10">
    <location>
        <begin position="21"/>
        <end position="270"/>
    </location>
</feature>
<evidence type="ECO:0000259" key="9">
    <source>
        <dbReference type="Pfam" id="PF02687"/>
    </source>
</evidence>
<keyword evidence="2" id="KW-1003">Cell membrane</keyword>
<keyword evidence="4 8" id="KW-1133">Transmembrane helix</keyword>
<name>A0A5C8HUU0_9MICO</name>
<dbReference type="InterPro" id="IPR003838">
    <property type="entry name" value="ABC3_permease_C"/>
</dbReference>
<reference evidence="11 12" key="1">
    <citation type="submission" date="2019-08" db="EMBL/GenBank/DDBJ databases">
        <authorList>
            <person name="Dong K."/>
        </authorList>
    </citation>
    <scope>NUCLEOTIDE SEQUENCE [LARGE SCALE GENOMIC DNA]</scope>
    <source>
        <strain evidence="11 12">JCM14558</strain>
    </source>
</reference>
<dbReference type="InterPro" id="IPR050250">
    <property type="entry name" value="Macrolide_Exporter_MacB"/>
</dbReference>
<feature type="domain" description="ABC3 transporter permease C-terminal" evidence="9">
    <location>
        <begin position="306"/>
        <end position="429"/>
    </location>
</feature>
<dbReference type="PANTHER" id="PTHR30572:SF4">
    <property type="entry name" value="ABC TRANSPORTER PERMEASE YTRF"/>
    <property type="match status" value="1"/>
</dbReference>
<dbReference type="AlphaFoldDB" id="A0A5C8HUU0"/>
<evidence type="ECO:0000256" key="4">
    <source>
        <dbReference type="ARBA" id="ARBA00022989"/>
    </source>
</evidence>
<dbReference type="InterPro" id="IPR025857">
    <property type="entry name" value="MacB_PCD"/>
</dbReference>
<gene>
    <name evidence="11" type="ORF">FVP77_13340</name>
</gene>
<dbReference type="GO" id="GO:0005886">
    <property type="term" value="C:plasma membrane"/>
    <property type="evidence" value="ECO:0007669"/>
    <property type="project" value="UniProtKB-SubCell"/>
</dbReference>
<dbReference type="PANTHER" id="PTHR30572">
    <property type="entry name" value="MEMBRANE COMPONENT OF TRANSPORTER-RELATED"/>
    <property type="match status" value="1"/>
</dbReference>
<dbReference type="GO" id="GO:0022857">
    <property type="term" value="F:transmembrane transporter activity"/>
    <property type="evidence" value="ECO:0007669"/>
    <property type="project" value="TreeGrafter"/>
</dbReference>